<dbReference type="Proteomes" id="UP000586093">
    <property type="component" value="Unassembled WGS sequence"/>
</dbReference>
<evidence type="ECO:0000313" key="2">
    <source>
        <dbReference type="Proteomes" id="UP000586093"/>
    </source>
</evidence>
<organism evidence="1 2">
    <name type="scientific">Aquariibacter albus</name>
    <dbReference type="NCBI Taxonomy" id="2759899"/>
    <lineage>
        <taxon>Bacteria</taxon>
        <taxon>Pseudomonadati</taxon>
        <taxon>Pseudomonadota</taxon>
        <taxon>Betaproteobacteria</taxon>
        <taxon>Burkholderiales</taxon>
        <taxon>Sphaerotilaceae</taxon>
        <taxon>Aquariibacter</taxon>
    </lineage>
</organism>
<dbReference type="AlphaFoldDB" id="A0A839HH99"/>
<dbReference type="EMBL" id="JACIVI010000001">
    <property type="protein sequence ID" value="MBB1161787.1"/>
    <property type="molecule type" value="Genomic_DNA"/>
</dbReference>
<dbReference type="RefSeq" id="WP_182662835.1">
    <property type="nucleotide sequence ID" value="NZ_JACIVI010000001.1"/>
</dbReference>
<reference evidence="1 2" key="1">
    <citation type="submission" date="2020-08" db="EMBL/GenBank/DDBJ databases">
        <title>Aquariorum lacteus gen. nov., sp. nov., a new member of the family Comamonadaceae, isolated from freshwater aquarium.</title>
        <authorList>
            <person name="Chun S.-J."/>
        </authorList>
    </citation>
    <scope>NUCLEOTIDE SEQUENCE [LARGE SCALE GENOMIC DNA]</scope>
    <source>
        <strain evidence="1 2">SJAQ100</strain>
    </source>
</reference>
<name>A0A839HH99_9BURK</name>
<accession>A0A839HH99</accession>
<protein>
    <recommendedName>
        <fullName evidence="3">C2H2-type domain-containing protein</fullName>
    </recommendedName>
</protein>
<sequence length="65" mass="6788">MSQTFRCSLCGAGPLKREDIVDHLLKVHPGAGEKAGARTSGPTKSPTKTLPVEYWVASGPGLPKG</sequence>
<evidence type="ECO:0008006" key="3">
    <source>
        <dbReference type="Google" id="ProtNLM"/>
    </source>
</evidence>
<evidence type="ECO:0000313" key="1">
    <source>
        <dbReference type="EMBL" id="MBB1161787.1"/>
    </source>
</evidence>
<comment type="caution">
    <text evidence="1">The sequence shown here is derived from an EMBL/GenBank/DDBJ whole genome shotgun (WGS) entry which is preliminary data.</text>
</comment>
<proteinExistence type="predicted"/>
<gene>
    <name evidence="1" type="ORF">H4F90_07335</name>
</gene>
<keyword evidence="2" id="KW-1185">Reference proteome</keyword>